<proteinExistence type="predicted"/>
<name>A0A024U6G7_9STRA</name>
<dbReference type="GeneID" id="20083574"/>
<protein>
    <submittedName>
        <fullName evidence="3">Uncharacterized protein</fullName>
    </submittedName>
</protein>
<evidence type="ECO:0000256" key="2">
    <source>
        <dbReference type="SAM" id="Phobius"/>
    </source>
</evidence>
<dbReference type="VEuPathDB" id="FungiDB:H310_06524"/>
<evidence type="ECO:0000256" key="1">
    <source>
        <dbReference type="SAM" id="MobiDB-lite"/>
    </source>
</evidence>
<organism evidence="3">
    <name type="scientific">Aphanomyces invadans</name>
    <dbReference type="NCBI Taxonomy" id="157072"/>
    <lineage>
        <taxon>Eukaryota</taxon>
        <taxon>Sar</taxon>
        <taxon>Stramenopiles</taxon>
        <taxon>Oomycota</taxon>
        <taxon>Saprolegniomycetes</taxon>
        <taxon>Saprolegniales</taxon>
        <taxon>Verrucalvaceae</taxon>
        <taxon>Aphanomyces</taxon>
    </lineage>
</organism>
<keyword evidence="2" id="KW-0472">Membrane</keyword>
<feature type="transmembrane region" description="Helical" evidence="2">
    <location>
        <begin position="20"/>
        <end position="39"/>
    </location>
</feature>
<keyword evidence="2" id="KW-0812">Transmembrane</keyword>
<gene>
    <name evidence="3" type="ORF">H310_06524</name>
</gene>
<accession>A0A024U6G7</accession>
<dbReference type="AlphaFoldDB" id="A0A024U6G7"/>
<reference evidence="3" key="1">
    <citation type="submission" date="2013-12" db="EMBL/GenBank/DDBJ databases">
        <title>The Genome Sequence of Aphanomyces invadans NJM9701.</title>
        <authorList>
            <consortium name="The Broad Institute Genomics Platform"/>
            <person name="Russ C."/>
            <person name="Tyler B."/>
            <person name="van West P."/>
            <person name="Dieguez-Uribeondo J."/>
            <person name="Young S.K."/>
            <person name="Zeng Q."/>
            <person name="Gargeya S."/>
            <person name="Fitzgerald M."/>
            <person name="Abouelleil A."/>
            <person name="Alvarado L."/>
            <person name="Chapman S.B."/>
            <person name="Gainer-Dewar J."/>
            <person name="Goldberg J."/>
            <person name="Griggs A."/>
            <person name="Gujja S."/>
            <person name="Hansen M."/>
            <person name="Howarth C."/>
            <person name="Imamovic A."/>
            <person name="Ireland A."/>
            <person name="Larimer J."/>
            <person name="McCowan C."/>
            <person name="Murphy C."/>
            <person name="Pearson M."/>
            <person name="Poon T.W."/>
            <person name="Priest M."/>
            <person name="Roberts A."/>
            <person name="Saif S."/>
            <person name="Shea T."/>
            <person name="Sykes S."/>
            <person name="Wortman J."/>
            <person name="Nusbaum C."/>
            <person name="Birren B."/>
        </authorList>
    </citation>
    <scope>NUCLEOTIDE SEQUENCE [LARGE SCALE GENOMIC DNA]</scope>
    <source>
        <strain evidence="3">NJM9701</strain>
    </source>
</reference>
<dbReference type="RefSeq" id="XP_008869854.1">
    <property type="nucleotide sequence ID" value="XM_008871632.1"/>
</dbReference>
<sequence length="104" mass="11606">MLLRDDKVKITLTLNPSIASSLLVFICTALTAMLVCLACRCLRKAKTPSIVDYTRGAVRHQRTMAPADQHEYTHPFLGPPDYEQPYDEQGPPAYHELPSAPPLE</sequence>
<feature type="region of interest" description="Disordered" evidence="1">
    <location>
        <begin position="62"/>
        <end position="104"/>
    </location>
</feature>
<dbReference type="EMBL" id="KI913962">
    <property type="protein sequence ID" value="ETW02006.1"/>
    <property type="molecule type" value="Genomic_DNA"/>
</dbReference>
<keyword evidence="2" id="KW-1133">Transmembrane helix</keyword>
<evidence type="ECO:0000313" key="3">
    <source>
        <dbReference type="EMBL" id="ETW02006.1"/>
    </source>
</evidence>
<dbReference type="OrthoDB" id="75274at2759"/>